<accession>A0ABU4G9X3</accession>
<comment type="caution">
    <text evidence="1">The sequence shown here is derived from an EMBL/GenBank/DDBJ whole genome shotgun (WGS) entry which is preliminary data.</text>
</comment>
<name>A0ABU4G9X3_9BACL</name>
<organism evidence="1 2">
    <name type="scientific">Sporosarcina saromensis</name>
    <dbReference type="NCBI Taxonomy" id="359365"/>
    <lineage>
        <taxon>Bacteria</taxon>
        <taxon>Bacillati</taxon>
        <taxon>Bacillota</taxon>
        <taxon>Bacilli</taxon>
        <taxon>Bacillales</taxon>
        <taxon>Caryophanaceae</taxon>
        <taxon>Sporosarcina</taxon>
    </lineage>
</organism>
<evidence type="ECO:0000313" key="2">
    <source>
        <dbReference type="Proteomes" id="UP001282284"/>
    </source>
</evidence>
<evidence type="ECO:0000313" key="1">
    <source>
        <dbReference type="EMBL" id="MDW0113772.1"/>
    </source>
</evidence>
<sequence>MNIKAYKQKKERGASVEEIAHELVKVSNDLDSVIIVTLTAEKEIEVSYSSDSEAELIGLLEVAKDIVVEQIRC</sequence>
<dbReference type="EMBL" id="JAUBDI010000010">
    <property type="protein sequence ID" value="MDW0113772.1"/>
    <property type="molecule type" value="Genomic_DNA"/>
</dbReference>
<dbReference type="Proteomes" id="UP001282284">
    <property type="component" value="Unassembled WGS sequence"/>
</dbReference>
<gene>
    <name evidence="1" type="ORF">QT711_11290</name>
</gene>
<proteinExistence type="predicted"/>
<protein>
    <submittedName>
        <fullName evidence="1">Uncharacterized protein</fullName>
    </submittedName>
</protein>
<dbReference type="RefSeq" id="WP_317944330.1">
    <property type="nucleotide sequence ID" value="NZ_JAUBDI010000010.1"/>
</dbReference>
<reference evidence="1 2" key="1">
    <citation type="submission" date="2023-06" db="EMBL/GenBank/DDBJ databases">
        <title>Sporosarcina sp. nov., isolated from Korean traditional fermented seafood 'Jeotgal'.</title>
        <authorList>
            <person name="Yang A.I."/>
            <person name="Shin N.-R."/>
        </authorList>
    </citation>
    <scope>NUCLEOTIDE SEQUENCE [LARGE SCALE GENOMIC DNA]</scope>
    <source>
        <strain evidence="1 2">KCTC13119</strain>
    </source>
</reference>
<keyword evidence="2" id="KW-1185">Reference proteome</keyword>